<feature type="compositionally biased region" description="Basic residues" evidence="1">
    <location>
        <begin position="170"/>
        <end position="179"/>
    </location>
</feature>
<dbReference type="AlphaFoldDB" id="A0A2R6NGK2"/>
<evidence type="ECO:0000313" key="3">
    <source>
        <dbReference type="Proteomes" id="UP000186601"/>
    </source>
</evidence>
<name>A0A2R6NGK2_9APHY</name>
<evidence type="ECO:0000313" key="2">
    <source>
        <dbReference type="EMBL" id="PSR71514.1"/>
    </source>
</evidence>
<comment type="caution">
    <text evidence="2">The sequence shown here is derived from an EMBL/GenBank/DDBJ whole genome shotgun (WGS) entry which is preliminary data.</text>
</comment>
<keyword evidence="3" id="KW-1185">Reference proteome</keyword>
<reference evidence="2 3" key="1">
    <citation type="submission" date="2018-02" db="EMBL/GenBank/DDBJ databases">
        <title>Genome sequence of the basidiomycete white-rot fungus Phlebia centrifuga.</title>
        <authorList>
            <person name="Granchi Z."/>
            <person name="Peng M."/>
            <person name="de Vries R.P."/>
            <person name="Hilden K."/>
            <person name="Makela M.R."/>
            <person name="Grigoriev I."/>
            <person name="Riley R."/>
        </authorList>
    </citation>
    <scope>NUCLEOTIDE SEQUENCE [LARGE SCALE GENOMIC DNA]</scope>
    <source>
        <strain evidence="2 3">FBCC195</strain>
    </source>
</reference>
<dbReference type="EMBL" id="MLYV02001274">
    <property type="protein sequence ID" value="PSR71514.1"/>
    <property type="molecule type" value="Genomic_DNA"/>
</dbReference>
<organism evidence="2 3">
    <name type="scientific">Hermanssonia centrifuga</name>
    <dbReference type="NCBI Taxonomy" id="98765"/>
    <lineage>
        <taxon>Eukaryota</taxon>
        <taxon>Fungi</taxon>
        <taxon>Dikarya</taxon>
        <taxon>Basidiomycota</taxon>
        <taxon>Agaricomycotina</taxon>
        <taxon>Agaricomycetes</taxon>
        <taxon>Polyporales</taxon>
        <taxon>Meruliaceae</taxon>
        <taxon>Hermanssonia</taxon>
    </lineage>
</organism>
<protein>
    <submittedName>
        <fullName evidence="2">Uncharacterized protein</fullName>
    </submittedName>
</protein>
<feature type="region of interest" description="Disordered" evidence="1">
    <location>
        <begin position="142"/>
        <end position="197"/>
    </location>
</feature>
<dbReference type="Proteomes" id="UP000186601">
    <property type="component" value="Unassembled WGS sequence"/>
</dbReference>
<proteinExistence type="predicted"/>
<sequence>MQAVFKDGKPIFDARHAALVAIDAEKERQRKEELRRIREEVRKQKKLAAAEDKADERLRKANERLQKRTEETVEKTKKAEERVQKKSAAEAERQQKAEEKELKKQEAAVEKKRVAEETKAAALYLKKKGKASKAYEAAAVAESRVKRGRRGAVKGSPDEEVQETVLGTPKVKHTLKRKVTMPLPPSKSASSDEGGEYIPIKFTPVKRTLRRRL</sequence>
<gene>
    <name evidence="2" type="ORF">PHLCEN_2v12609</name>
</gene>
<feature type="region of interest" description="Disordered" evidence="1">
    <location>
        <begin position="41"/>
        <end position="113"/>
    </location>
</feature>
<accession>A0A2R6NGK2</accession>
<evidence type="ECO:0000256" key="1">
    <source>
        <dbReference type="SAM" id="MobiDB-lite"/>
    </source>
</evidence>